<evidence type="ECO:0000313" key="2">
    <source>
        <dbReference type="Proteomes" id="UP000829420"/>
    </source>
</evidence>
<reference evidence="1" key="1">
    <citation type="submission" date="2022-03" db="EMBL/GenBank/DDBJ databases">
        <title>ESBL-producing Moellerella wisconsensis and Escherichia marmotae isolated from wild game meat.</title>
        <authorList>
            <person name="Biggel M."/>
        </authorList>
    </citation>
    <scope>NUCLEOTIDE SEQUENCE</scope>
    <source>
        <strain evidence="1">W1</strain>
    </source>
</reference>
<name>A0ACD3Y837_9GAMM</name>
<keyword evidence="2" id="KW-1185">Reference proteome</keyword>
<protein>
    <submittedName>
        <fullName evidence="1">Protein YibB</fullName>
    </submittedName>
</protein>
<dbReference type="Proteomes" id="UP000829420">
    <property type="component" value="Chromosome"/>
</dbReference>
<accession>A0ACD3Y837</accession>
<sequence>MNNSITIVTAFFDIGRSNWNAENGHSNRLERNTDTYFSYFNKLAELDNEIIIFTSDDLKEKVLSRRKGKPTTVITIDIYKKFKHLLNIISKIQNSDEFKKLIKPEQLKNPEYWSAEYVLINNLKTYFVNKAINLKLTHNELIAWIDFGYIRKDKTIYGIKNWYHPFNPEKIHLFSIRDNFKLEDMDTVLSRVINNETFIIGGVLVSSKNKWAEFHEVVTKTQKQLLNINIIDDDQGVFLMCTNQKPNLVQIHYLGHMEWFRVFKLFHRGSNISYLKWLKIILRLNKPQND</sequence>
<gene>
    <name evidence="1" type="primary">yibB</name>
    <name evidence="1" type="ORF">MNY70_15790</name>
</gene>
<proteinExistence type="predicted"/>
<organism evidence="1 2">
    <name type="scientific">Moellerella wisconsensis</name>
    <dbReference type="NCBI Taxonomy" id="158849"/>
    <lineage>
        <taxon>Bacteria</taxon>
        <taxon>Pseudomonadati</taxon>
        <taxon>Pseudomonadota</taxon>
        <taxon>Gammaproteobacteria</taxon>
        <taxon>Enterobacterales</taxon>
        <taxon>Morganellaceae</taxon>
        <taxon>Moellerella</taxon>
    </lineage>
</organism>
<evidence type="ECO:0000313" key="1">
    <source>
        <dbReference type="EMBL" id="UNH38871.1"/>
    </source>
</evidence>
<dbReference type="EMBL" id="CP093255">
    <property type="protein sequence ID" value="UNH38871.1"/>
    <property type="molecule type" value="Genomic_DNA"/>
</dbReference>